<organism evidence="1">
    <name type="scientific">Aspergillus niger</name>
    <dbReference type="NCBI Taxonomy" id="5061"/>
    <lineage>
        <taxon>Eukaryota</taxon>
        <taxon>Fungi</taxon>
        <taxon>Dikarya</taxon>
        <taxon>Ascomycota</taxon>
        <taxon>Pezizomycotina</taxon>
        <taxon>Eurotiomycetes</taxon>
        <taxon>Eurotiomycetidae</taxon>
        <taxon>Eurotiales</taxon>
        <taxon>Aspergillaceae</taxon>
        <taxon>Aspergillus</taxon>
        <taxon>Aspergillus subgen. Circumdati</taxon>
    </lineage>
</organism>
<evidence type="ECO:0000313" key="1">
    <source>
        <dbReference type="RefSeq" id="XP_059604267.1"/>
    </source>
</evidence>
<protein>
    <submittedName>
        <fullName evidence="1">Uncharacterized protein</fullName>
    </submittedName>
</protein>
<dbReference type="RefSeq" id="XP_059604267.1">
    <property type="nucleotide sequence ID" value="XM_059750065.1"/>
</dbReference>
<accession>A0AAJ8E269</accession>
<gene>
    <name evidence="1" type="ORF">An11g01470</name>
</gene>
<reference evidence="1" key="1">
    <citation type="submission" date="2025-02" db="EMBL/GenBank/DDBJ databases">
        <authorList>
            <consortium name="NCBI Genome Project"/>
        </authorList>
    </citation>
    <scope>NUCLEOTIDE SEQUENCE</scope>
</reference>
<dbReference type="KEGG" id="ang:An11g01470"/>
<dbReference type="GeneID" id="84592196"/>
<dbReference type="AlphaFoldDB" id="A0AAJ8E269"/>
<reference evidence="1" key="2">
    <citation type="submission" date="2025-08" db="UniProtKB">
        <authorList>
            <consortium name="RefSeq"/>
        </authorList>
    </citation>
    <scope>IDENTIFICATION</scope>
</reference>
<proteinExistence type="predicted"/>
<sequence>MIPATFVALRRIYSVSWPIPYLIDRLSTLTNGFWIKADLSPPGVRNPNAWAQDIRDEDPGARLAFRISIRESDGHDTFIQYASHKSWQSCCKANTLVDELNGDQLSEIYTRPRRFIDIDHRNTRILAAYPALKNFVGGAYTDDNGVVISRKRKGT</sequence>
<name>A0AAJ8E269_ASPNG</name>
<dbReference type="VEuPathDB" id="FungiDB:An11g01470"/>